<evidence type="ECO:0000313" key="2">
    <source>
        <dbReference type="EMBL" id="CBH75016.1"/>
    </source>
</evidence>
<keyword evidence="1" id="KW-1133">Transmembrane helix</keyword>
<feature type="transmembrane region" description="Helical" evidence="1">
    <location>
        <begin position="350"/>
        <end position="370"/>
    </location>
</feature>
<feature type="transmembrane region" description="Helical" evidence="1">
    <location>
        <begin position="160"/>
        <end position="185"/>
    </location>
</feature>
<sequence>MPPPQIPLAFVATALLWLGALLLWGLFGAPIPLAALHALILGFFLTTAMGLIYQFIPVVAMTPLRLQPFCYLHLAFATLGTAILVAGFAGGNFSAVRDGGVIFLVGVLLQIVIVATTLRGQRPPAPAAAAALSLLWLLATIFAGLWTAQRFIDGRAIGAAAFSHALLGIAGFFGTLIVGVTLRLLRMFERFDLEPRAPYLAGATSLAALLSLLAVLFAPALAFVPLEVVAMAFFFALFGVLRERNPAYQRETLYYALASGLGALAAPIALAYGDGRLAIFLTLWVFVGCAVVGYLQRIVPFLWWIARSRNEGTRNIPTLGEMNHSVLGFAILALWLLGGGLLVIGAQRPAATFALLAWVGLLAQLARPFVLQKRTSALPENGAA</sequence>
<feature type="transmembrane region" description="Helical" evidence="1">
    <location>
        <begin position="197"/>
        <end position="217"/>
    </location>
</feature>
<keyword evidence="1" id="KW-0472">Membrane</keyword>
<feature type="transmembrane region" description="Helical" evidence="1">
    <location>
        <begin position="125"/>
        <end position="148"/>
    </location>
</feature>
<feature type="transmembrane region" description="Helical" evidence="1">
    <location>
        <begin position="278"/>
        <end position="305"/>
    </location>
</feature>
<feature type="transmembrane region" description="Helical" evidence="1">
    <location>
        <begin position="223"/>
        <end position="241"/>
    </location>
</feature>
<evidence type="ECO:0008006" key="3">
    <source>
        <dbReference type="Google" id="ProtNLM"/>
    </source>
</evidence>
<comment type="caution">
    <text evidence="2">The sequence shown here is derived from an EMBL/GenBank/DDBJ whole genome shotgun (WGS) entry which is preliminary data.</text>
</comment>
<keyword evidence="1" id="KW-0812">Transmembrane</keyword>
<reference evidence="2" key="1">
    <citation type="submission" date="2009-10" db="EMBL/GenBank/DDBJ databases">
        <title>Diversity of trophic interactions inside an arsenic-rich microbial ecosystem.</title>
        <authorList>
            <person name="Bertin P.N."/>
            <person name="Heinrich-Salmeron A."/>
            <person name="Pelletier E."/>
            <person name="Goulhen-Chollet F."/>
            <person name="Arsene-Ploetze F."/>
            <person name="Gallien S."/>
            <person name="Calteau A."/>
            <person name="Vallenet D."/>
            <person name="Casiot C."/>
            <person name="Chane-Woon-Ming B."/>
            <person name="Giloteaux L."/>
            <person name="Barakat M."/>
            <person name="Bonnefoy V."/>
            <person name="Bruneel O."/>
            <person name="Chandler M."/>
            <person name="Cleiss J."/>
            <person name="Duran R."/>
            <person name="Elbaz-Poulichet F."/>
            <person name="Fonknechten N."/>
            <person name="Lauga B."/>
            <person name="Mornico D."/>
            <person name="Ortet P."/>
            <person name="Schaeffer C."/>
            <person name="Siguier P."/>
            <person name="Alexander Thil Smith A."/>
            <person name="Van Dorsselaer A."/>
            <person name="Weissenbach J."/>
            <person name="Medigue C."/>
            <person name="Le Paslier D."/>
        </authorList>
    </citation>
    <scope>NUCLEOTIDE SEQUENCE</scope>
</reference>
<dbReference type="AlphaFoldDB" id="E6PEY0"/>
<organism evidence="2">
    <name type="scientific">mine drainage metagenome</name>
    <dbReference type="NCBI Taxonomy" id="410659"/>
    <lineage>
        <taxon>unclassified sequences</taxon>
        <taxon>metagenomes</taxon>
        <taxon>ecological metagenomes</taxon>
    </lineage>
</organism>
<accession>E6PEY0</accession>
<name>E6PEY0_9ZZZZ</name>
<feature type="transmembrane region" description="Helical" evidence="1">
    <location>
        <begin position="68"/>
        <end position="89"/>
    </location>
</feature>
<feature type="transmembrane region" description="Helical" evidence="1">
    <location>
        <begin position="326"/>
        <end position="344"/>
    </location>
</feature>
<evidence type="ECO:0000256" key="1">
    <source>
        <dbReference type="SAM" id="Phobius"/>
    </source>
</evidence>
<feature type="transmembrane region" description="Helical" evidence="1">
    <location>
        <begin position="253"/>
        <end position="272"/>
    </location>
</feature>
<gene>
    <name evidence="2" type="ORF">CARN1_0191</name>
</gene>
<proteinExistence type="predicted"/>
<feature type="transmembrane region" description="Helical" evidence="1">
    <location>
        <begin position="38"/>
        <end position="56"/>
    </location>
</feature>
<protein>
    <recommendedName>
        <fullName evidence="3">NnrS family protein</fullName>
    </recommendedName>
</protein>
<feature type="transmembrane region" description="Helical" evidence="1">
    <location>
        <begin position="101"/>
        <end position="118"/>
    </location>
</feature>
<dbReference type="EMBL" id="CABL01000005">
    <property type="protein sequence ID" value="CBH75016.1"/>
    <property type="molecule type" value="Genomic_DNA"/>
</dbReference>